<dbReference type="Pfam" id="PF04281">
    <property type="entry name" value="Tom22"/>
    <property type="match status" value="1"/>
</dbReference>
<evidence type="ECO:0000256" key="11">
    <source>
        <dbReference type="ARBA" id="ARBA00023170"/>
    </source>
</evidence>
<keyword evidence="15" id="KW-1185">Reference proteome</keyword>
<dbReference type="InterPro" id="IPR005683">
    <property type="entry name" value="Tom22"/>
</dbReference>
<dbReference type="GeneID" id="19013701"/>
<evidence type="ECO:0000256" key="8">
    <source>
        <dbReference type="ARBA" id="ARBA00023010"/>
    </source>
</evidence>
<dbReference type="PANTHER" id="PTHR46867:SF4">
    <property type="entry name" value="MITOCHONDRIAL IMPORT RECEPTOR SUBUNIT TOM9-2"/>
    <property type="match status" value="1"/>
</dbReference>
<keyword evidence="10 13" id="KW-0472">Membrane</keyword>
<dbReference type="GO" id="GO:0006886">
    <property type="term" value="P:intracellular protein transport"/>
    <property type="evidence" value="ECO:0007669"/>
    <property type="project" value="InterPro"/>
</dbReference>
<dbReference type="Proteomes" id="UP000198341">
    <property type="component" value="Chromosome 9"/>
</dbReference>
<keyword evidence="6" id="KW-0653">Protein transport</keyword>
<evidence type="ECO:0000313" key="14">
    <source>
        <dbReference type="EMBL" id="CCO66665.1"/>
    </source>
</evidence>
<dbReference type="eggNOG" id="KOG4111">
    <property type="taxonomic scope" value="Eukaryota"/>
</dbReference>
<dbReference type="KEGG" id="bpg:Bathy09g01940"/>
<feature type="transmembrane region" description="Helical" evidence="13">
    <location>
        <begin position="42"/>
        <end position="61"/>
    </location>
</feature>
<accession>K8F3K7</accession>
<keyword evidence="11" id="KW-0675">Receptor</keyword>
<keyword evidence="3" id="KW-0813">Transport</keyword>
<dbReference type="RefSeq" id="XP_007511105.1">
    <property type="nucleotide sequence ID" value="XM_007511043.1"/>
</dbReference>
<keyword evidence="9" id="KW-0496">Mitochondrion</keyword>
<evidence type="ECO:0000256" key="7">
    <source>
        <dbReference type="ARBA" id="ARBA00022989"/>
    </source>
</evidence>
<evidence type="ECO:0000256" key="10">
    <source>
        <dbReference type="ARBA" id="ARBA00023136"/>
    </source>
</evidence>
<protein>
    <submittedName>
        <fullName evidence="14">Translocase of outer mitochondrial membrane complex, subunit TOM22 (ISS)</fullName>
    </submittedName>
</protein>
<proteinExistence type="inferred from homology"/>
<sequence length="88" mass="10159">MDIVPGTADSFSSKASKKSKTRDWEKTKEHCIRWAFSTGQAAWTFGTTFLVLVVPLIVQLHREEQMMEMEKEQMGVLADQQQQQQQQL</sequence>
<dbReference type="InterPro" id="IPR017411">
    <property type="entry name" value="Tom22_pln"/>
</dbReference>
<dbReference type="PANTHER" id="PTHR46867">
    <property type="entry name" value="MITOCHONDRIAL IMPORT RECEPTOR SUBUNIT TOM9-2"/>
    <property type="match status" value="1"/>
</dbReference>
<keyword evidence="7 13" id="KW-1133">Transmembrane helix</keyword>
<evidence type="ECO:0000256" key="12">
    <source>
        <dbReference type="SAM" id="MobiDB-lite"/>
    </source>
</evidence>
<reference evidence="14 15" key="1">
    <citation type="submission" date="2011-10" db="EMBL/GenBank/DDBJ databases">
        <authorList>
            <person name="Genoscope - CEA"/>
        </authorList>
    </citation>
    <scope>NUCLEOTIDE SEQUENCE [LARGE SCALE GENOMIC DNA]</scope>
    <source>
        <strain evidence="14 15">RCC 1105</strain>
    </source>
</reference>
<feature type="region of interest" description="Disordered" evidence="12">
    <location>
        <begin position="1"/>
        <end position="24"/>
    </location>
</feature>
<keyword evidence="8" id="KW-0811">Translocation</keyword>
<evidence type="ECO:0000256" key="3">
    <source>
        <dbReference type="ARBA" id="ARBA00022448"/>
    </source>
</evidence>
<comment type="subcellular location">
    <subcellularLocation>
        <location evidence="1">Mitochondrion outer membrane</location>
        <topology evidence="1">Single-pass membrane protein</topology>
    </subcellularLocation>
</comment>
<comment type="similarity">
    <text evidence="2">Belongs to the Tom22 family.</text>
</comment>
<keyword evidence="5" id="KW-1000">Mitochondrion outer membrane</keyword>
<evidence type="ECO:0000256" key="1">
    <source>
        <dbReference type="ARBA" id="ARBA00004572"/>
    </source>
</evidence>
<evidence type="ECO:0000256" key="5">
    <source>
        <dbReference type="ARBA" id="ARBA00022787"/>
    </source>
</evidence>
<dbReference type="EMBL" id="FO082270">
    <property type="protein sequence ID" value="CCO66665.1"/>
    <property type="molecule type" value="Genomic_DNA"/>
</dbReference>
<evidence type="ECO:0000256" key="2">
    <source>
        <dbReference type="ARBA" id="ARBA00009874"/>
    </source>
</evidence>
<keyword evidence="4 13" id="KW-0812">Transmembrane</keyword>
<dbReference type="GO" id="GO:0005741">
    <property type="term" value="C:mitochondrial outer membrane"/>
    <property type="evidence" value="ECO:0007669"/>
    <property type="project" value="UniProtKB-SubCell"/>
</dbReference>
<evidence type="ECO:0000256" key="13">
    <source>
        <dbReference type="SAM" id="Phobius"/>
    </source>
</evidence>
<dbReference type="CDD" id="cd22884">
    <property type="entry name" value="TOM22"/>
    <property type="match status" value="1"/>
</dbReference>
<evidence type="ECO:0000256" key="9">
    <source>
        <dbReference type="ARBA" id="ARBA00023128"/>
    </source>
</evidence>
<evidence type="ECO:0000313" key="15">
    <source>
        <dbReference type="Proteomes" id="UP000198341"/>
    </source>
</evidence>
<evidence type="ECO:0000256" key="4">
    <source>
        <dbReference type="ARBA" id="ARBA00022692"/>
    </source>
</evidence>
<dbReference type="AlphaFoldDB" id="K8F3K7"/>
<organism evidence="14 15">
    <name type="scientific">Bathycoccus prasinos</name>
    <dbReference type="NCBI Taxonomy" id="41875"/>
    <lineage>
        <taxon>Eukaryota</taxon>
        <taxon>Viridiplantae</taxon>
        <taxon>Chlorophyta</taxon>
        <taxon>Mamiellophyceae</taxon>
        <taxon>Mamiellales</taxon>
        <taxon>Bathycoccaceae</taxon>
        <taxon>Bathycoccus</taxon>
    </lineage>
</organism>
<gene>
    <name evidence="14" type="ORF">Bathy09g01940</name>
</gene>
<dbReference type="OrthoDB" id="10016939at2759"/>
<dbReference type="STRING" id="41875.K8F3K7"/>
<evidence type="ECO:0000256" key="6">
    <source>
        <dbReference type="ARBA" id="ARBA00022927"/>
    </source>
</evidence>
<name>K8F3K7_9CHLO</name>